<evidence type="ECO:0000313" key="2">
    <source>
        <dbReference type="EMBL" id="PWR04383.1"/>
    </source>
</evidence>
<evidence type="ECO:0000256" key="1">
    <source>
        <dbReference type="SAM" id="MobiDB-lite"/>
    </source>
</evidence>
<dbReference type="Pfam" id="PF11749">
    <property type="entry name" value="DUF3305"/>
    <property type="match status" value="1"/>
</dbReference>
<feature type="region of interest" description="Disordered" evidence="1">
    <location>
        <begin position="144"/>
        <end position="188"/>
    </location>
</feature>
<protein>
    <submittedName>
        <fullName evidence="2">DUF3305 domain-containing protein</fullName>
    </submittedName>
</protein>
<keyword evidence="3" id="KW-1185">Reference proteome</keyword>
<reference evidence="2 3" key="1">
    <citation type="submission" date="2018-05" db="EMBL/GenBank/DDBJ databases">
        <title>Rhodobacteraceae gen. nov., sp. nov. isolated from sea water.</title>
        <authorList>
            <person name="Ren Y."/>
        </authorList>
    </citation>
    <scope>NUCLEOTIDE SEQUENCE [LARGE SCALE GENOMIC DNA]</scope>
    <source>
        <strain evidence="2 3">TG-679</strain>
    </source>
</reference>
<dbReference type="Proteomes" id="UP000245680">
    <property type="component" value="Unassembled WGS sequence"/>
</dbReference>
<accession>A0A2V2LSG3</accession>
<feature type="compositionally biased region" description="Basic and acidic residues" evidence="1">
    <location>
        <begin position="155"/>
        <end position="171"/>
    </location>
</feature>
<gene>
    <name evidence="2" type="ORF">DKT77_01505</name>
</gene>
<organism evidence="2 3">
    <name type="scientific">Meridianimarinicoccus roseus</name>
    <dbReference type="NCBI Taxonomy" id="2072018"/>
    <lineage>
        <taxon>Bacteria</taxon>
        <taxon>Pseudomonadati</taxon>
        <taxon>Pseudomonadota</taxon>
        <taxon>Alphaproteobacteria</taxon>
        <taxon>Rhodobacterales</taxon>
        <taxon>Paracoccaceae</taxon>
        <taxon>Meridianimarinicoccus</taxon>
    </lineage>
</organism>
<evidence type="ECO:0000313" key="3">
    <source>
        <dbReference type="Proteomes" id="UP000245680"/>
    </source>
</evidence>
<name>A0A2V2LSG3_9RHOB</name>
<dbReference type="RefSeq" id="WP_109809978.1">
    <property type="nucleotide sequence ID" value="NZ_QGKU01000004.1"/>
</dbReference>
<sequence>MTGAIHRSIPVGLIVRRTPGVTRWAAWAWRAVGVVPGAGPADWAELRREGDAVEYHAATRPLTIWAAETEAYRVTLADHPPSVWAVLRQTDRTDGIPFDVHVITASPFEAQDYADSGEELVEKIAMPPGLVAWVREFTDAHHQEDPFVKRRRNKQRTDGAEDGRGDPRIRQAADVYRSPGSARKVRTP</sequence>
<proteinExistence type="predicted"/>
<dbReference type="OrthoDB" id="7271084at2"/>
<dbReference type="AlphaFoldDB" id="A0A2V2LSG3"/>
<dbReference type="EMBL" id="QGKU01000004">
    <property type="protein sequence ID" value="PWR04383.1"/>
    <property type="molecule type" value="Genomic_DNA"/>
</dbReference>
<dbReference type="InterPro" id="IPR021736">
    <property type="entry name" value="DUF3305"/>
</dbReference>
<comment type="caution">
    <text evidence="2">The sequence shown here is derived from an EMBL/GenBank/DDBJ whole genome shotgun (WGS) entry which is preliminary data.</text>
</comment>